<protein>
    <recommendedName>
        <fullName evidence="1">N-acetyltransferase domain-containing protein</fullName>
    </recommendedName>
</protein>
<dbReference type="Pfam" id="PF00583">
    <property type="entry name" value="Acetyltransf_1"/>
    <property type="match status" value="1"/>
</dbReference>
<keyword evidence="3" id="KW-1185">Reference proteome</keyword>
<dbReference type="InterPro" id="IPR052523">
    <property type="entry name" value="Trichothecene_AcTrans"/>
</dbReference>
<dbReference type="RefSeq" id="XP_058327053.1">
    <property type="nucleotide sequence ID" value="XM_058478723.1"/>
</dbReference>
<dbReference type="InterPro" id="IPR000182">
    <property type="entry name" value="GNAT_dom"/>
</dbReference>
<organism evidence="2 3">
    <name type="scientific">Penicillium chermesinum</name>
    <dbReference type="NCBI Taxonomy" id="63820"/>
    <lineage>
        <taxon>Eukaryota</taxon>
        <taxon>Fungi</taxon>
        <taxon>Dikarya</taxon>
        <taxon>Ascomycota</taxon>
        <taxon>Pezizomycotina</taxon>
        <taxon>Eurotiomycetes</taxon>
        <taxon>Eurotiomycetidae</taxon>
        <taxon>Eurotiales</taxon>
        <taxon>Aspergillaceae</taxon>
        <taxon>Penicillium</taxon>
    </lineage>
</organism>
<dbReference type="GeneID" id="83206026"/>
<sequence>MSYPNYTLVPVESEDLPVLAQFLHSSKQALSINRLIFLDWPNDKIQMRMYSGAVKGGFEDPSIKNFKAVDNDTKEIIGYIAFAKKAVATKEEIEAQNKNFAEQKTPEGINPPLFTPRIELQRRGIGSSLVKLATDQAKEENIPFTAFAEAPALGFFEKLGMQETRHVDIDLRKYAAPNCGFGPFRLTGMILNP</sequence>
<evidence type="ECO:0000259" key="1">
    <source>
        <dbReference type="Pfam" id="PF00583"/>
    </source>
</evidence>
<reference evidence="2" key="1">
    <citation type="submission" date="2022-11" db="EMBL/GenBank/DDBJ databases">
        <authorList>
            <person name="Petersen C."/>
        </authorList>
    </citation>
    <scope>NUCLEOTIDE SEQUENCE</scope>
    <source>
        <strain evidence="2">IBT 19713</strain>
    </source>
</reference>
<dbReference type="PANTHER" id="PTHR42791:SF4">
    <property type="entry name" value="ACETYLTRANSFERASE, GNAT FAMILY FAMILY (AFU_ORTHOLOGUE AFUA_4G09540)-RELATED"/>
    <property type="match status" value="1"/>
</dbReference>
<name>A0A9W9NKA7_9EURO</name>
<proteinExistence type="predicted"/>
<gene>
    <name evidence="2" type="ORF">N7468_009427</name>
</gene>
<dbReference type="Proteomes" id="UP001150941">
    <property type="component" value="Unassembled WGS sequence"/>
</dbReference>
<evidence type="ECO:0000313" key="3">
    <source>
        <dbReference type="Proteomes" id="UP001150941"/>
    </source>
</evidence>
<dbReference type="Gene3D" id="3.40.630.30">
    <property type="match status" value="1"/>
</dbReference>
<dbReference type="PANTHER" id="PTHR42791">
    <property type="entry name" value="GNAT FAMILY ACETYLTRANSFERASE"/>
    <property type="match status" value="1"/>
</dbReference>
<dbReference type="SUPFAM" id="SSF55729">
    <property type="entry name" value="Acyl-CoA N-acyltransferases (Nat)"/>
    <property type="match status" value="1"/>
</dbReference>
<dbReference type="OrthoDB" id="410198at2759"/>
<dbReference type="AlphaFoldDB" id="A0A9W9NKA7"/>
<reference evidence="2" key="2">
    <citation type="journal article" date="2023" name="IMA Fungus">
        <title>Comparative genomic study of the Penicillium genus elucidates a diverse pangenome and 15 lateral gene transfer events.</title>
        <authorList>
            <person name="Petersen C."/>
            <person name="Sorensen T."/>
            <person name="Nielsen M.R."/>
            <person name="Sondergaard T.E."/>
            <person name="Sorensen J.L."/>
            <person name="Fitzpatrick D.A."/>
            <person name="Frisvad J.C."/>
            <person name="Nielsen K.L."/>
        </authorList>
    </citation>
    <scope>NUCLEOTIDE SEQUENCE</scope>
    <source>
        <strain evidence="2">IBT 19713</strain>
    </source>
</reference>
<evidence type="ECO:0000313" key="2">
    <source>
        <dbReference type="EMBL" id="KAJ5220223.1"/>
    </source>
</evidence>
<dbReference type="GO" id="GO:0016747">
    <property type="term" value="F:acyltransferase activity, transferring groups other than amino-acyl groups"/>
    <property type="evidence" value="ECO:0007669"/>
    <property type="project" value="InterPro"/>
</dbReference>
<accession>A0A9W9NKA7</accession>
<comment type="caution">
    <text evidence="2">The sequence shown here is derived from an EMBL/GenBank/DDBJ whole genome shotgun (WGS) entry which is preliminary data.</text>
</comment>
<feature type="domain" description="N-acetyltransferase" evidence="1">
    <location>
        <begin position="120"/>
        <end position="161"/>
    </location>
</feature>
<dbReference type="InterPro" id="IPR016181">
    <property type="entry name" value="Acyl_CoA_acyltransferase"/>
</dbReference>
<dbReference type="EMBL" id="JAPQKS010000007">
    <property type="protein sequence ID" value="KAJ5220223.1"/>
    <property type="molecule type" value="Genomic_DNA"/>
</dbReference>